<reference evidence="2" key="2">
    <citation type="submission" date="2015-02" db="UniProtKB">
        <authorList>
            <consortium name="EnsemblMetazoa"/>
        </authorList>
    </citation>
    <scope>IDENTIFICATION</scope>
</reference>
<evidence type="ECO:0000313" key="3">
    <source>
        <dbReference type="Proteomes" id="UP000014500"/>
    </source>
</evidence>
<dbReference type="AlphaFoldDB" id="T1JDJ2"/>
<protein>
    <submittedName>
        <fullName evidence="2">Uncharacterized protein</fullName>
    </submittedName>
</protein>
<feature type="compositionally biased region" description="Polar residues" evidence="1">
    <location>
        <begin position="231"/>
        <end position="243"/>
    </location>
</feature>
<keyword evidence="3" id="KW-1185">Reference proteome</keyword>
<sequence>MISSGANQEISVMVNRKRPFDQDEAANRSSLICECPICLDRKFMSTDLWVFPCLNCFGFGRRPIHLPLNPWFRDHALLRNTNQTESFQFVAVTDIHGEQFNSVPTALHKPVEKFDVIEVVNSERVKIESPSEILVNTKENVKIEHNLANEKVEVEQNKIKIEFPDEKSDLVVVKDENEYSQFEIPTEKENDDCIEEAEQNICKKRADKTKKKARDLTHVARGDKSSRNEESAQPQPQPQTRASSRAPRQRGGHESWHADVPIPQLVEMRNNSKKLNYRNSRWNNGRRSLPNYKPKRKCYDYYNYN</sequence>
<reference evidence="3" key="1">
    <citation type="submission" date="2011-05" db="EMBL/GenBank/DDBJ databases">
        <authorList>
            <person name="Richards S.R."/>
            <person name="Qu J."/>
            <person name="Jiang H."/>
            <person name="Jhangiani S.N."/>
            <person name="Agravi P."/>
            <person name="Goodspeed R."/>
            <person name="Gross S."/>
            <person name="Mandapat C."/>
            <person name="Jackson L."/>
            <person name="Mathew T."/>
            <person name="Pu L."/>
            <person name="Thornton R."/>
            <person name="Saada N."/>
            <person name="Wilczek-Boney K.B."/>
            <person name="Lee S."/>
            <person name="Kovar C."/>
            <person name="Wu Y."/>
            <person name="Scherer S.E."/>
            <person name="Worley K.C."/>
            <person name="Muzny D.M."/>
            <person name="Gibbs R."/>
        </authorList>
    </citation>
    <scope>NUCLEOTIDE SEQUENCE</scope>
    <source>
        <strain evidence="3">Brora</strain>
    </source>
</reference>
<evidence type="ECO:0000313" key="2">
    <source>
        <dbReference type="EnsemblMetazoa" id="SMAR011874-PA"/>
    </source>
</evidence>
<proteinExistence type="predicted"/>
<feature type="region of interest" description="Disordered" evidence="1">
    <location>
        <begin position="206"/>
        <end position="269"/>
    </location>
</feature>
<dbReference type="HOGENOM" id="CLU_913145_0_0_1"/>
<dbReference type="Proteomes" id="UP000014500">
    <property type="component" value="Unassembled WGS sequence"/>
</dbReference>
<dbReference type="EnsemblMetazoa" id="SMAR011874-RA">
    <property type="protein sequence ID" value="SMAR011874-PA"/>
    <property type="gene ID" value="SMAR011874"/>
</dbReference>
<evidence type="ECO:0000256" key="1">
    <source>
        <dbReference type="SAM" id="MobiDB-lite"/>
    </source>
</evidence>
<dbReference type="EMBL" id="JH432107">
    <property type="status" value="NOT_ANNOTATED_CDS"/>
    <property type="molecule type" value="Genomic_DNA"/>
</dbReference>
<organism evidence="2 3">
    <name type="scientific">Strigamia maritima</name>
    <name type="common">European centipede</name>
    <name type="synonym">Geophilus maritimus</name>
    <dbReference type="NCBI Taxonomy" id="126957"/>
    <lineage>
        <taxon>Eukaryota</taxon>
        <taxon>Metazoa</taxon>
        <taxon>Ecdysozoa</taxon>
        <taxon>Arthropoda</taxon>
        <taxon>Myriapoda</taxon>
        <taxon>Chilopoda</taxon>
        <taxon>Pleurostigmophora</taxon>
        <taxon>Geophilomorpha</taxon>
        <taxon>Linotaeniidae</taxon>
        <taxon>Strigamia</taxon>
    </lineage>
</organism>
<accession>T1JDJ2</accession>
<feature type="compositionally biased region" description="Basic and acidic residues" evidence="1">
    <location>
        <begin position="214"/>
        <end position="230"/>
    </location>
</feature>
<name>T1JDJ2_STRMM</name>